<protein>
    <recommendedName>
        <fullName evidence="2">Telomerase activating protein Est1-like N-terminal domain-containing protein</fullName>
    </recommendedName>
</protein>
<dbReference type="Pfam" id="PF10374">
    <property type="entry name" value="EST1"/>
    <property type="match status" value="1"/>
</dbReference>
<feature type="domain" description="Telomerase activating protein Est1-like N-terminal" evidence="2">
    <location>
        <begin position="117"/>
        <end position="236"/>
    </location>
</feature>
<feature type="region of interest" description="Disordered" evidence="1">
    <location>
        <begin position="179"/>
        <end position="210"/>
    </location>
</feature>
<dbReference type="Gene3D" id="1.25.40.10">
    <property type="entry name" value="Tetratricopeptide repeat domain"/>
    <property type="match status" value="1"/>
</dbReference>
<dbReference type="KEGG" id="scm:SCHCO_02542476"/>
<dbReference type="InterPro" id="IPR011990">
    <property type="entry name" value="TPR-like_helical_dom_sf"/>
</dbReference>
<dbReference type="GeneID" id="9596253"/>
<dbReference type="STRING" id="578458.D8Q4N0"/>
<proteinExistence type="predicted"/>
<organism evidence="4">
    <name type="scientific">Schizophyllum commune (strain H4-8 / FGSC 9210)</name>
    <name type="common">Split gill fungus</name>
    <dbReference type="NCBI Taxonomy" id="578458"/>
    <lineage>
        <taxon>Eukaryota</taxon>
        <taxon>Fungi</taxon>
        <taxon>Dikarya</taxon>
        <taxon>Basidiomycota</taxon>
        <taxon>Agaricomycotina</taxon>
        <taxon>Agaricomycetes</taxon>
        <taxon>Agaricomycetidae</taxon>
        <taxon>Agaricales</taxon>
        <taxon>Schizophyllaceae</taxon>
        <taxon>Schizophyllum</taxon>
    </lineage>
</organism>
<dbReference type="OrthoDB" id="3070486at2759"/>
<evidence type="ECO:0000313" key="3">
    <source>
        <dbReference type="EMBL" id="EFI96820.1"/>
    </source>
</evidence>
<gene>
    <name evidence="3" type="ORF">SCHCODRAFT_234820</name>
</gene>
<accession>D8Q4N0</accession>
<evidence type="ECO:0000313" key="4">
    <source>
        <dbReference type="Proteomes" id="UP000007431"/>
    </source>
</evidence>
<keyword evidence="4" id="KW-1185">Reference proteome</keyword>
<dbReference type="Proteomes" id="UP000007431">
    <property type="component" value="Unassembled WGS sequence"/>
</dbReference>
<evidence type="ECO:0000259" key="2">
    <source>
        <dbReference type="Pfam" id="PF10374"/>
    </source>
</evidence>
<dbReference type="OMA" id="XNESGGR"/>
<name>D8Q4N0_SCHCM</name>
<dbReference type="HOGENOM" id="CLU_1134123_0_0_1"/>
<dbReference type="RefSeq" id="XP_003031723.1">
    <property type="nucleotide sequence ID" value="XM_003031677.1"/>
</dbReference>
<dbReference type="EMBL" id="GL377306">
    <property type="protein sequence ID" value="EFI96820.1"/>
    <property type="molecule type" value="Genomic_DNA"/>
</dbReference>
<dbReference type="eggNOG" id="KOG2162">
    <property type="taxonomic scope" value="Eukaryota"/>
</dbReference>
<dbReference type="InterPro" id="IPR019458">
    <property type="entry name" value="Est1-like_N"/>
</dbReference>
<dbReference type="AlphaFoldDB" id="D8Q4N0"/>
<reference evidence="3 4" key="1">
    <citation type="journal article" date="2010" name="Nat. Biotechnol.">
        <title>Genome sequence of the model mushroom Schizophyllum commune.</title>
        <authorList>
            <person name="Ohm R.A."/>
            <person name="de Jong J.F."/>
            <person name="Lugones L.G."/>
            <person name="Aerts A."/>
            <person name="Kothe E."/>
            <person name="Stajich J.E."/>
            <person name="de Vries R.P."/>
            <person name="Record E."/>
            <person name="Levasseur A."/>
            <person name="Baker S.E."/>
            <person name="Bartholomew K.A."/>
            <person name="Coutinho P.M."/>
            <person name="Erdmann S."/>
            <person name="Fowler T.J."/>
            <person name="Gathman A.C."/>
            <person name="Lombard V."/>
            <person name="Henrissat B."/>
            <person name="Knabe N."/>
            <person name="Kuees U."/>
            <person name="Lilly W.W."/>
            <person name="Lindquist E."/>
            <person name="Lucas S."/>
            <person name="Magnuson J.K."/>
            <person name="Piumi F."/>
            <person name="Raudaskoski M."/>
            <person name="Salamov A."/>
            <person name="Schmutz J."/>
            <person name="Schwarze F.W.M.R."/>
            <person name="vanKuyk P.A."/>
            <person name="Horton J.S."/>
            <person name="Grigoriev I.V."/>
            <person name="Woesten H.A.B."/>
        </authorList>
    </citation>
    <scope>NUCLEOTIDE SEQUENCE [LARGE SCALE GENOMIC DNA]</scope>
    <source>
        <strain evidence="4">H4-8 / FGSC 9210</strain>
    </source>
</reference>
<evidence type="ECO:0000256" key="1">
    <source>
        <dbReference type="SAM" id="MobiDB-lite"/>
    </source>
</evidence>
<sequence>MFRPDALELWRGERADPSIVIALRLRFTTMARGRAMRQDGRVCEAKDLHAGLKEFLKTRDPWDREVEFQRQECSAAAISQPAAPASLRESRRVSQRCRNPLQRIAAIDRAIQHGARPGLNNQRGHGPVERRKLTQRFRQFLADNDKFWAQFAARFRRAFALWEANHAFLELKLATQDELEGKEDAPPPTARNQHHFPDPPLYTEPMTDEQRHSQLSILSKALICMGDIARYWEQYNERGGASTSC</sequence>
<dbReference type="InParanoid" id="D8Q4N0"/>
<dbReference type="VEuPathDB" id="FungiDB:SCHCODRAFT_02542476"/>